<evidence type="ECO:0000313" key="1">
    <source>
        <dbReference type="EMBL" id="KSV58259.1"/>
    </source>
</evidence>
<name>A0A0V8QCZ1_9FIRM</name>
<protein>
    <recommendedName>
        <fullName evidence="3">HipA-like C-terminal domain-containing protein</fullName>
    </recommendedName>
</protein>
<dbReference type="Gene3D" id="1.10.1070.20">
    <property type="match status" value="1"/>
</dbReference>
<dbReference type="OrthoDB" id="9812605at2"/>
<comment type="caution">
    <text evidence="1">The sequence shown here is derived from an EMBL/GenBank/DDBJ whole genome shotgun (WGS) entry which is preliminary data.</text>
</comment>
<evidence type="ECO:0000313" key="2">
    <source>
        <dbReference type="Proteomes" id="UP000054874"/>
    </source>
</evidence>
<reference evidence="1 2" key="1">
    <citation type="submission" date="2015-11" db="EMBL/GenBank/DDBJ databases">
        <title>Butyribacter intestini gen. nov., sp. nov., a butyric acid-producing bacterium of the family Lachnospiraceae isolated from the human faeces.</title>
        <authorList>
            <person name="Zou Y."/>
            <person name="Xue W."/>
            <person name="Luo G."/>
            <person name="Lv M."/>
        </authorList>
    </citation>
    <scope>NUCLEOTIDE SEQUENCE [LARGE SCALE GENOMIC DNA]</scope>
    <source>
        <strain evidence="1 2">ACET-33324</strain>
    </source>
</reference>
<dbReference type="Proteomes" id="UP000054874">
    <property type="component" value="Unassembled WGS sequence"/>
</dbReference>
<dbReference type="STRING" id="290052.ASU35_13430"/>
<dbReference type="AlphaFoldDB" id="A0A0V8QCZ1"/>
<dbReference type="EMBL" id="LNAM01000178">
    <property type="protein sequence ID" value="KSV58259.1"/>
    <property type="molecule type" value="Genomic_DNA"/>
</dbReference>
<proteinExistence type="predicted"/>
<dbReference type="RefSeq" id="WP_058353496.1">
    <property type="nucleotide sequence ID" value="NZ_CABMMD010000178.1"/>
</dbReference>
<evidence type="ECO:0008006" key="3">
    <source>
        <dbReference type="Google" id="ProtNLM"/>
    </source>
</evidence>
<accession>A0A0V8QCZ1</accession>
<sequence length="268" mass="30754">MNSSKGNQFKIKRRGSWYKADFLGYEGLSEYAATLVLEHSNFQEFAKYTLARFGCKGKVYRGCVSKDFLGSDEYLVTLARLLNQVNGVPAKITLDRLSLKDKILYTVDFVERTLGIENYGKYLTKMLEFDSLILNDDRHLNNIWFICNEVNGYRAWMFDNGAGFLSDTREMYYPLDEEILACASKVESKPFSSTFSKQVDMCRELYGQQLKIDSSFNMYDALDSARGGSYSDRCINRVCAVFDFVRSKNRDMFTVLTNTKVLDAFGSK</sequence>
<keyword evidence="2" id="KW-1185">Reference proteome</keyword>
<gene>
    <name evidence="1" type="ORF">ASU35_13430</name>
</gene>
<organism evidence="1 2">
    <name type="scientific">Acetivibrio ethanolgignens</name>
    <dbReference type="NCBI Taxonomy" id="290052"/>
    <lineage>
        <taxon>Bacteria</taxon>
        <taxon>Bacillati</taxon>
        <taxon>Bacillota</taxon>
        <taxon>Clostridia</taxon>
        <taxon>Eubacteriales</taxon>
        <taxon>Oscillospiraceae</taxon>
        <taxon>Acetivibrio</taxon>
    </lineage>
</organism>